<sequence>MNQSVLDTGSAVGDLAMGVFGDYVEVPFGDLGDMISKTKQLIEARTPIITEASFSIDGLFCSVDILKVFDENVVELYEVKSSTSVHDIYYHDAAFQCCVLNKLGYKVRACNIVHINNQYERNGDLNINELFTVEDITTDAMLLRRDVEANIDEIREYIKQTQEPTDEFPVECIEDFEARDKYAEVMSQEQDEARYFCEIIRKSEIPHLFDNNCNAGIEIRYVSAKEFADAIEMPKGKRDYLKRYFS</sequence>
<evidence type="ECO:0000313" key="1">
    <source>
        <dbReference type="EMBL" id="HIZ08067.1"/>
    </source>
</evidence>
<dbReference type="AlphaFoldDB" id="A0A9D2IGD6"/>
<gene>
    <name evidence="1" type="ORF">IAA08_09050</name>
</gene>
<protein>
    <recommendedName>
        <fullName evidence="3">DUF2779 domain-containing protein</fullName>
    </recommendedName>
</protein>
<proteinExistence type="predicted"/>
<evidence type="ECO:0008006" key="3">
    <source>
        <dbReference type="Google" id="ProtNLM"/>
    </source>
</evidence>
<dbReference type="EMBL" id="DXCH01000250">
    <property type="protein sequence ID" value="HIZ08067.1"/>
    <property type="molecule type" value="Genomic_DNA"/>
</dbReference>
<organism evidence="1 2">
    <name type="scientific">Candidatus Eubacterium avistercoris</name>
    <dbReference type="NCBI Taxonomy" id="2838567"/>
    <lineage>
        <taxon>Bacteria</taxon>
        <taxon>Bacillati</taxon>
        <taxon>Bacillota</taxon>
        <taxon>Clostridia</taxon>
        <taxon>Eubacteriales</taxon>
        <taxon>Eubacteriaceae</taxon>
        <taxon>Eubacterium</taxon>
    </lineage>
</organism>
<dbReference type="Proteomes" id="UP000824024">
    <property type="component" value="Unassembled WGS sequence"/>
</dbReference>
<evidence type="ECO:0000313" key="2">
    <source>
        <dbReference type="Proteomes" id="UP000824024"/>
    </source>
</evidence>
<comment type="caution">
    <text evidence="1">The sequence shown here is derived from an EMBL/GenBank/DDBJ whole genome shotgun (WGS) entry which is preliminary data.</text>
</comment>
<reference evidence="1" key="2">
    <citation type="submission" date="2021-04" db="EMBL/GenBank/DDBJ databases">
        <authorList>
            <person name="Gilroy R."/>
        </authorList>
    </citation>
    <scope>NUCLEOTIDE SEQUENCE</scope>
    <source>
        <strain evidence="1">CHK192-9172</strain>
    </source>
</reference>
<accession>A0A9D2IGD6</accession>
<name>A0A9D2IGD6_9FIRM</name>
<reference evidence="1" key="1">
    <citation type="journal article" date="2021" name="PeerJ">
        <title>Extensive microbial diversity within the chicken gut microbiome revealed by metagenomics and culture.</title>
        <authorList>
            <person name="Gilroy R."/>
            <person name="Ravi A."/>
            <person name="Getino M."/>
            <person name="Pursley I."/>
            <person name="Horton D.L."/>
            <person name="Alikhan N.F."/>
            <person name="Baker D."/>
            <person name="Gharbi K."/>
            <person name="Hall N."/>
            <person name="Watson M."/>
            <person name="Adriaenssens E.M."/>
            <person name="Foster-Nyarko E."/>
            <person name="Jarju S."/>
            <person name="Secka A."/>
            <person name="Antonio M."/>
            <person name="Oren A."/>
            <person name="Chaudhuri R.R."/>
            <person name="La Ragione R."/>
            <person name="Hildebrand F."/>
            <person name="Pallen M.J."/>
        </authorList>
    </citation>
    <scope>NUCLEOTIDE SEQUENCE</scope>
    <source>
        <strain evidence="1">CHK192-9172</strain>
    </source>
</reference>